<evidence type="ECO:0000313" key="3">
    <source>
        <dbReference type="Proteomes" id="UP000271587"/>
    </source>
</evidence>
<dbReference type="RefSeq" id="WP_206423889.1">
    <property type="nucleotide sequence ID" value="NZ_CP033897.1"/>
</dbReference>
<dbReference type="Proteomes" id="UP000271587">
    <property type="component" value="Chromosome"/>
</dbReference>
<accession>A0A3G6J128</accession>
<keyword evidence="1" id="KW-0472">Membrane</keyword>
<evidence type="ECO:0000256" key="1">
    <source>
        <dbReference type="SAM" id="Phobius"/>
    </source>
</evidence>
<organism evidence="2 3">
    <name type="scientific">Corynebacterium gerontici</name>
    <dbReference type="NCBI Taxonomy" id="2079234"/>
    <lineage>
        <taxon>Bacteria</taxon>
        <taxon>Bacillati</taxon>
        <taxon>Actinomycetota</taxon>
        <taxon>Actinomycetes</taxon>
        <taxon>Mycobacteriales</taxon>
        <taxon>Corynebacteriaceae</taxon>
        <taxon>Corynebacterium</taxon>
    </lineage>
</organism>
<proteinExistence type="predicted"/>
<feature type="transmembrane region" description="Helical" evidence="1">
    <location>
        <begin position="43"/>
        <end position="63"/>
    </location>
</feature>
<name>A0A3G6J128_9CORY</name>
<dbReference type="AlphaFoldDB" id="A0A3G6J128"/>
<sequence length="67" mass="7037">MTMLSAQETPTTGNVVLIYILFLLAGLLAGGAWTVFRNHSKFLGVALGGCAVMAAAAGVMWAIDFYN</sequence>
<feature type="transmembrane region" description="Helical" evidence="1">
    <location>
        <begin position="16"/>
        <end position="36"/>
    </location>
</feature>
<keyword evidence="3" id="KW-1185">Reference proteome</keyword>
<evidence type="ECO:0000313" key="2">
    <source>
        <dbReference type="EMBL" id="AZA11731.1"/>
    </source>
</evidence>
<gene>
    <name evidence="2" type="ORF">CGERO_07155</name>
</gene>
<keyword evidence="1" id="KW-0812">Transmembrane</keyword>
<dbReference type="KEGG" id="cgk:CGERO_07155"/>
<keyword evidence="1" id="KW-1133">Transmembrane helix</keyword>
<protein>
    <submittedName>
        <fullName evidence="2">Uncharacterized protein</fullName>
    </submittedName>
</protein>
<reference evidence="2 3" key="1">
    <citation type="submission" date="2018-11" db="EMBL/GenBank/DDBJ databases">
        <authorList>
            <person name="Kleinhagauer T."/>
            <person name="Glaeser S.P."/>
            <person name="Spergser J."/>
            <person name="Ruckert C."/>
            <person name="Kaempfer P."/>
            <person name="Busse H.-J."/>
        </authorList>
    </citation>
    <scope>NUCLEOTIDE SEQUENCE [LARGE SCALE GENOMIC DNA]</scope>
    <source>
        <strain evidence="2 3">W8</strain>
    </source>
</reference>
<dbReference type="EMBL" id="CP033897">
    <property type="protein sequence ID" value="AZA11731.1"/>
    <property type="molecule type" value="Genomic_DNA"/>
</dbReference>